<evidence type="ECO:0000256" key="7">
    <source>
        <dbReference type="ARBA" id="ARBA00023170"/>
    </source>
</evidence>
<dbReference type="CDD" id="cd17874">
    <property type="entry name" value="FtsY"/>
    <property type="match status" value="1"/>
</dbReference>
<evidence type="ECO:0000313" key="11">
    <source>
        <dbReference type="EMBL" id="PCI77900.1"/>
    </source>
</evidence>
<dbReference type="SUPFAM" id="SSF47364">
    <property type="entry name" value="Domain of the SRP/SRP receptor G-proteins"/>
    <property type="match status" value="1"/>
</dbReference>
<dbReference type="PANTHER" id="PTHR43134">
    <property type="entry name" value="SIGNAL RECOGNITION PARTICLE RECEPTOR SUBUNIT ALPHA"/>
    <property type="match status" value="1"/>
</dbReference>
<protein>
    <recommendedName>
        <fullName evidence="8">Signal recognition particle receptor FtsY</fullName>
        <shortName evidence="8">SRP receptor</shortName>
        <ecNumber evidence="8">3.6.5.4</ecNumber>
    </recommendedName>
</protein>
<comment type="subunit">
    <text evidence="8">Part of the signal recognition particle protein translocation system, which is composed of SRP and FtsY.</text>
</comment>
<evidence type="ECO:0000313" key="12">
    <source>
        <dbReference type="Proteomes" id="UP000218775"/>
    </source>
</evidence>
<organism evidence="11 12">
    <name type="scientific">Aerophobetes bacterium</name>
    <dbReference type="NCBI Taxonomy" id="2030807"/>
    <lineage>
        <taxon>Bacteria</taxon>
        <taxon>Candidatus Aerophobota</taxon>
    </lineage>
</organism>
<comment type="function">
    <text evidence="8">Involved in targeting and insertion of nascent membrane proteins into the cytoplasmic membrane. Acts as a receptor for the complex formed by the signal recognition particle (SRP) and the ribosome-nascent chain (RNC).</text>
</comment>
<dbReference type="HAMAP" id="MF_00920">
    <property type="entry name" value="FtsY"/>
    <property type="match status" value="1"/>
</dbReference>
<dbReference type="GO" id="GO:0005047">
    <property type="term" value="F:signal recognition particle binding"/>
    <property type="evidence" value="ECO:0007669"/>
    <property type="project" value="TreeGrafter"/>
</dbReference>
<feature type="binding site" evidence="8">
    <location>
        <begin position="113"/>
        <end position="120"/>
    </location>
    <ligand>
        <name>GTP</name>
        <dbReference type="ChEBI" id="CHEBI:37565"/>
    </ligand>
</feature>
<evidence type="ECO:0000256" key="6">
    <source>
        <dbReference type="ARBA" id="ARBA00023136"/>
    </source>
</evidence>
<accession>A0A2A4X5Q7</accession>
<dbReference type="SMART" id="SM00382">
    <property type="entry name" value="AAA"/>
    <property type="match status" value="1"/>
</dbReference>
<dbReference type="Gene3D" id="3.40.50.300">
    <property type="entry name" value="P-loop containing nucleotide triphosphate hydrolases"/>
    <property type="match status" value="1"/>
</dbReference>
<feature type="binding site" evidence="8">
    <location>
        <begin position="259"/>
        <end position="262"/>
    </location>
    <ligand>
        <name>GTP</name>
        <dbReference type="ChEBI" id="CHEBI:37565"/>
    </ligand>
</feature>
<keyword evidence="7 8" id="KW-0675">Receptor</keyword>
<gene>
    <name evidence="8" type="primary">ftsY</name>
    <name evidence="11" type="ORF">COB21_02260</name>
</gene>
<dbReference type="InterPro" id="IPR036225">
    <property type="entry name" value="SRP/SRP_N"/>
</dbReference>
<feature type="domain" description="AAA+ ATPase" evidence="9">
    <location>
        <begin position="105"/>
        <end position="283"/>
    </location>
</feature>
<dbReference type="GO" id="GO:0006614">
    <property type="term" value="P:SRP-dependent cotranslational protein targeting to membrane"/>
    <property type="evidence" value="ECO:0007669"/>
    <property type="project" value="InterPro"/>
</dbReference>
<evidence type="ECO:0000256" key="3">
    <source>
        <dbReference type="ARBA" id="ARBA00022741"/>
    </source>
</evidence>
<dbReference type="GO" id="GO:0005525">
    <property type="term" value="F:GTP binding"/>
    <property type="evidence" value="ECO:0007669"/>
    <property type="project" value="UniProtKB-UniRule"/>
</dbReference>
<feature type="domain" description="SRP54-type proteins GTP-binding" evidence="10">
    <location>
        <begin position="106"/>
        <end position="307"/>
    </location>
</feature>
<dbReference type="InterPro" id="IPR003593">
    <property type="entry name" value="AAA+_ATPase"/>
</dbReference>
<dbReference type="PANTHER" id="PTHR43134:SF1">
    <property type="entry name" value="SIGNAL RECOGNITION PARTICLE RECEPTOR SUBUNIT ALPHA"/>
    <property type="match status" value="1"/>
</dbReference>
<keyword evidence="5 8" id="KW-0342">GTP-binding</keyword>
<evidence type="ECO:0000259" key="9">
    <source>
        <dbReference type="SMART" id="SM00382"/>
    </source>
</evidence>
<dbReference type="EMBL" id="NVUK01000011">
    <property type="protein sequence ID" value="PCI77900.1"/>
    <property type="molecule type" value="Genomic_DNA"/>
</dbReference>
<dbReference type="GO" id="GO:0005737">
    <property type="term" value="C:cytoplasm"/>
    <property type="evidence" value="ECO:0007669"/>
    <property type="project" value="UniProtKB-SubCell"/>
</dbReference>
<evidence type="ECO:0000256" key="5">
    <source>
        <dbReference type="ARBA" id="ARBA00023134"/>
    </source>
</evidence>
<dbReference type="GO" id="GO:0005886">
    <property type="term" value="C:plasma membrane"/>
    <property type="evidence" value="ECO:0007669"/>
    <property type="project" value="UniProtKB-SubCell"/>
</dbReference>
<evidence type="ECO:0000256" key="4">
    <source>
        <dbReference type="ARBA" id="ARBA00022801"/>
    </source>
</evidence>
<dbReference type="Pfam" id="PF00448">
    <property type="entry name" value="SRP54"/>
    <property type="match status" value="1"/>
</dbReference>
<dbReference type="AlphaFoldDB" id="A0A2A4X5Q7"/>
<keyword evidence="3 8" id="KW-0547">Nucleotide-binding</keyword>
<comment type="catalytic activity">
    <reaction evidence="8">
        <text>GTP + H2O = GDP + phosphate + H(+)</text>
        <dbReference type="Rhea" id="RHEA:19669"/>
        <dbReference type="ChEBI" id="CHEBI:15377"/>
        <dbReference type="ChEBI" id="CHEBI:15378"/>
        <dbReference type="ChEBI" id="CHEBI:37565"/>
        <dbReference type="ChEBI" id="CHEBI:43474"/>
        <dbReference type="ChEBI" id="CHEBI:58189"/>
        <dbReference type="EC" id="3.6.5.4"/>
    </reaction>
</comment>
<evidence type="ECO:0000256" key="1">
    <source>
        <dbReference type="ARBA" id="ARBA00022475"/>
    </source>
</evidence>
<comment type="subcellular location">
    <subcellularLocation>
        <location evidence="8">Cell membrane</location>
        <topology evidence="8">Peripheral membrane protein</topology>
        <orientation evidence="8">Cytoplasmic side</orientation>
    </subcellularLocation>
    <subcellularLocation>
        <location evidence="8">Cytoplasm</location>
    </subcellularLocation>
</comment>
<dbReference type="EC" id="3.6.5.4" evidence="8"/>
<keyword evidence="4 8" id="KW-0378">Hydrolase</keyword>
<dbReference type="InterPro" id="IPR000897">
    <property type="entry name" value="SRP54_GTPase_dom"/>
</dbReference>
<dbReference type="SMART" id="SM00962">
    <property type="entry name" value="SRP54"/>
    <property type="match status" value="1"/>
</dbReference>
<dbReference type="Proteomes" id="UP000218775">
    <property type="component" value="Unassembled WGS sequence"/>
</dbReference>
<dbReference type="InterPro" id="IPR004390">
    <property type="entry name" value="SR_rcpt_FtsY"/>
</dbReference>
<keyword evidence="2 8" id="KW-0963">Cytoplasm</keyword>
<comment type="caution">
    <text evidence="11">The sequence shown here is derived from an EMBL/GenBank/DDBJ whole genome shotgun (WGS) entry which is preliminary data.</text>
</comment>
<dbReference type="GO" id="GO:0003924">
    <property type="term" value="F:GTPase activity"/>
    <property type="evidence" value="ECO:0007669"/>
    <property type="project" value="UniProtKB-UniRule"/>
</dbReference>
<dbReference type="SUPFAM" id="SSF52540">
    <property type="entry name" value="P-loop containing nucleoside triphosphate hydrolases"/>
    <property type="match status" value="1"/>
</dbReference>
<evidence type="ECO:0000259" key="10">
    <source>
        <dbReference type="SMART" id="SM00962"/>
    </source>
</evidence>
<dbReference type="FunFam" id="3.40.50.300:FF:000053">
    <property type="entry name" value="Signal recognition particle receptor FtsY"/>
    <property type="match status" value="1"/>
</dbReference>
<dbReference type="InterPro" id="IPR042101">
    <property type="entry name" value="SRP54_N_sf"/>
</dbReference>
<dbReference type="InterPro" id="IPR027417">
    <property type="entry name" value="P-loop_NTPase"/>
</dbReference>
<name>A0A2A4X5Q7_UNCAE</name>
<reference evidence="12" key="1">
    <citation type="submission" date="2017-08" db="EMBL/GenBank/DDBJ databases">
        <title>A dynamic microbial community with high functional redundancy inhabits the cold, oxic subseafloor aquifer.</title>
        <authorList>
            <person name="Tully B.J."/>
            <person name="Wheat C.G."/>
            <person name="Glazer B.T."/>
            <person name="Huber J.A."/>
        </authorList>
    </citation>
    <scope>NUCLEOTIDE SEQUENCE [LARGE SCALE GENOMIC DNA]</scope>
</reference>
<feature type="binding site" evidence="8">
    <location>
        <begin position="195"/>
        <end position="199"/>
    </location>
    <ligand>
        <name>GTP</name>
        <dbReference type="ChEBI" id="CHEBI:37565"/>
    </ligand>
</feature>
<keyword evidence="1 8" id="KW-1003">Cell membrane</keyword>
<proteinExistence type="inferred from homology"/>
<comment type="similarity">
    <text evidence="8">Belongs to the GTP-binding SRP family. FtsY subfamily.</text>
</comment>
<keyword evidence="6 8" id="KW-0472">Membrane</keyword>
<evidence type="ECO:0000256" key="8">
    <source>
        <dbReference type="HAMAP-Rule" id="MF_00920"/>
    </source>
</evidence>
<sequence length="308" mass="33544">MLKSWFQKFSKIKDAFKKTRSAFGQKIHQLFSKPLDDNLLDELEQILYEADLGSAFIEKCTGHMRRYNQSNPGASSKECIHTIKSFCLSILENSEEVPSSTTESKPKVILVVGINGSGKTTTLAKLAKKYLSEGKSVLLVAGDTFRAGACKQLSIWAERLKVDCISSTQGSDPASVVFDGLSAALSRNIDIVLVDTAGRLESKTDLMLELEKIRKICAKKIPGSPHETILILDATLGQNAIAQVTTFHQFTPITSLILTKLDGSAKGGVILPIFDSLKIPTSFIGIGEAVDDLAPFDKKAYVDALFDI</sequence>
<evidence type="ECO:0000256" key="2">
    <source>
        <dbReference type="ARBA" id="ARBA00022490"/>
    </source>
</evidence>
<dbReference type="Gene3D" id="1.20.120.140">
    <property type="entry name" value="Signal recognition particle SRP54, nucleotide-binding domain"/>
    <property type="match status" value="1"/>
</dbReference>
<dbReference type="NCBIfam" id="TIGR00064">
    <property type="entry name" value="ftsY"/>
    <property type="match status" value="1"/>
</dbReference>